<dbReference type="Proteomes" id="UP001414441">
    <property type="component" value="Unassembled WGS sequence"/>
</dbReference>
<proteinExistence type="predicted"/>
<name>A0ABV0D733_9GAMM</name>
<protein>
    <submittedName>
        <fullName evidence="2">ImmA/IrrE family metallo-endopeptidase</fullName>
    </submittedName>
</protein>
<reference evidence="2 3" key="1">
    <citation type="submission" date="2024-05" db="EMBL/GenBank/DDBJ databases">
        <title>Genome sequencing of Marine Estuary Bacteria, Pseudoalteromonas distincta strain FA, Psychrobacter proteolyticus strain EA, and Shewanella baltica strain CA.</title>
        <authorList>
            <person name="Dieffenbach S.A."/>
            <person name="Maclea K.S."/>
        </authorList>
    </citation>
    <scope>NUCLEOTIDE SEQUENCE [LARGE SCALE GENOMIC DNA]</scope>
    <source>
        <strain evidence="2 3">EA</strain>
    </source>
</reference>
<comment type="caution">
    <text evidence="2">The sequence shown here is derived from an EMBL/GenBank/DDBJ whole genome shotgun (WGS) entry which is preliminary data.</text>
</comment>
<evidence type="ECO:0000259" key="1">
    <source>
        <dbReference type="Pfam" id="PF06114"/>
    </source>
</evidence>
<dbReference type="Pfam" id="PF06114">
    <property type="entry name" value="Peptidase_M78"/>
    <property type="match status" value="1"/>
</dbReference>
<evidence type="ECO:0000313" key="3">
    <source>
        <dbReference type="Proteomes" id="UP001414441"/>
    </source>
</evidence>
<sequence length="376" mass="43097">MASRQLVTHSPKALTHYRKQMSLSVDLLAKKSNTNLKKVLIGETESEVFTVKQLESIAKTLILPTYYLTMDKVYSKNIPKYIDHRNYSDKNSDDEDLYELNKLISEVYKDRENLLHVYDAIEESLGGFQLSLLGNNAQEDAKRIRDFLDVDNARLTVEGSDYYKSWRLLLEKKDVLVLEKSRLSIGSEGLSLFYDVLPIIVIITSGQTPSRKLFTLIHELVHLGLRQSALDGYILEANNKTENYCNEVAGHVLVPTSVINEIYDEKKQLIENIEHIRKAIKVSYDAIAIQLKQVGKISQNDLNTYFANKQKEMDEKDSGFRASYKKHTTYNHFGKIYIQQVFSAVWEDALSLGSAMRILGIEKMSDLDHLEKKAFT</sequence>
<dbReference type="EMBL" id="JBDLOB010000006">
    <property type="protein sequence ID" value="MEN8626481.1"/>
    <property type="molecule type" value="Genomic_DNA"/>
</dbReference>
<accession>A0ABV0D733</accession>
<dbReference type="InterPro" id="IPR010359">
    <property type="entry name" value="IrrE_HExxH"/>
</dbReference>
<dbReference type="PANTHER" id="PTHR43236:SF2">
    <property type="entry name" value="BLL0069 PROTEIN"/>
    <property type="match status" value="1"/>
</dbReference>
<organism evidence="2 3">
    <name type="scientific">Psychrobacter proteolyticus</name>
    <dbReference type="NCBI Taxonomy" id="147825"/>
    <lineage>
        <taxon>Bacteria</taxon>
        <taxon>Pseudomonadati</taxon>
        <taxon>Pseudomonadota</taxon>
        <taxon>Gammaproteobacteria</taxon>
        <taxon>Moraxellales</taxon>
        <taxon>Moraxellaceae</taxon>
        <taxon>Psychrobacter</taxon>
    </lineage>
</organism>
<gene>
    <name evidence="2" type="ORF">ABFV72_10715</name>
</gene>
<dbReference type="PANTHER" id="PTHR43236">
    <property type="entry name" value="ANTITOXIN HIGA1"/>
    <property type="match status" value="1"/>
</dbReference>
<keyword evidence="3" id="KW-1185">Reference proteome</keyword>
<feature type="domain" description="IrrE N-terminal-like" evidence="1">
    <location>
        <begin position="175"/>
        <end position="291"/>
    </location>
</feature>
<evidence type="ECO:0000313" key="2">
    <source>
        <dbReference type="EMBL" id="MEN8626481.1"/>
    </source>
</evidence>
<dbReference type="RefSeq" id="WP_347163614.1">
    <property type="nucleotide sequence ID" value="NZ_JBDLOB010000006.1"/>
</dbReference>
<dbReference type="InterPro" id="IPR052345">
    <property type="entry name" value="Rad_response_metalloprotease"/>
</dbReference>
<dbReference type="Gene3D" id="1.10.10.2910">
    <property type="match status" value="1"/>
</dbReference>